<name>A0A7R8CQP1_LEPSM</name>
<proteinExistence type="predicted"/>
<protein>
    <submittedName>
        <fullName evidence="2">(salmon louse) hypothetical protein</fullName>
    </submittedName>
</protein>
<keyword evidence="3" id="KW-1185">Reference proteome</keyword>
<dbReference type="Proteomes" id="UP000675881">
    <property type="component" value="Chromosome 15"/>
</dbReference>
<sequence>MDWEMKQGTPIKVDINNSSGYSYRRSNFIPSFVHSSSRTLQQKAFERQNALEKQKAIELQKDLERQKAHEQKKALERQKAIERPKRLLSITMPWRGKIPTMKTNGENFGSHYKEICPLEYISSYTSKNPEELAHDRAKSLVEKGLESEREQLLKNDLNDNFHKITENLADAIAAGWSLSCRYFKVPSSKHKGDEKPFIDSVGRASGGWKRKLRQRAGNPFVELNQKRIQLSMYRLFSPKGELKGKPETLGPKGNGRGRPRKYPLVENFRRGFDAQEENKKNITRKKEARGC</sequence>
<organism evidence="2 3">
    <name type="scientific">Lepeophtheirus salmonis</name>
    <name type="common">Salmon louse</name>
    <name type="synonym">Caligus salmonis</name>
    <dbReference type="NCBI Taxonomy" id="72036"/>
    <lineage>
        <taxon>Eukaryota</taxon>
        <taxon>Metazoa</taxon>
        <taxon>Ecdysozoa</taxon>
        <taxon>Arthropoda</taxon>
        <taxon>Crustacea</taxon>
        <taxon>Multicrustacea</taxon>
        <taxon>Hexanauplia</taxon>
        <taxon>Copepoda</taxon>
        <taxon>Siphonostomatoida</taxon>
        <taxon>Caligidae</taxon>
        <taxon>Lepeophtheirus</taxon>
    </lineage>
</organism>
<evidence type="ECO:0000313" key="2">
    <source>
        <dbReference type="EMBL" id="CAF2863005.1"/>
    </source>
</evidence>
<feature type="region of interest" description="Disordered" evidence="1">
    <location>
        <begin position="239"/>
        <end position="291"/>
    </location>
</feature>
<accession>A0A7R8CQP1</accession>
<feature type="compositionally biased region" description="Basic and acidic residues" evidence="1">
    <location>
        <begin position="267"/>
        <end position="291"/>
    </location>
</feature>
<dbReference type="AlphaFoldDB" id="A0A7R8CQP1"/>
<gene>
    <name evidence="2" type="ORF">LSAA_6026</name>
</gene>
<evidence type="ECO:0000313" key="3">
    <source>
        <dbReference type="Proteomes" id="UP000675881"/>
    </source>
</evidence>
<evidence type="ECO:0000256" key="1">
    <source>
        <dbReference type="SAM" id="MobiDB-lite"/>
    </source>
</evidence>
<reference evidence="2" key="1">
    <citation type="submission" date="2021-02" db="EMBL/GenBank/DDBJ databases">
        <authorList>
            <person name="Bekaert M."/>
        </authorList>
    </citation>
    <scope>NUCLEOTIDE SEQUENCE</scope>
    <source>
        <strain evidence="2">IoA-00</strain>
    </source>
</reference>
<dbReference type="EMBL" id="HG994594">
    <property type="protein sequence ID" value="CAF2863005.1"/>
    <property type="molecule type" value="Genomic_DNA"/>
</dbReference>